<feature type="transmembrane region" description="Helical" evidence="11">
    <location>
        <begin position="336"/>
        <end position="359"/>
    </location>
</feature>
<comment type="caution">
    <text evidence="13">The sequence shown here is derived from an EMBL/GenBank/DDBJ whole genome shotgun (WGS) entry which is preliminary data.</text>
</comment>
<evidence type="ECO:0000256" key="1">
    <source>
        <dbReference type="ARBA" id="ARBA00004141"/>
    </source>
</evidence>
<dbReference type="Gene3D" id="1.20.1530.20">
    <property type="match status" value="1"/>
</dbReference>
<evidence type="ECO:0000256" key="3">
    <source>
        <dbReference type="ARBA" id="ARBA00022538"/>
    </source>
</evidence>
<protein>
    <recommendedName>
        <fullName evidence="12">Cation/H+ exchanger transmembrane domain-containing protein</fullName>
    </recommendedName>
</protein>
<evidence type="ECO:0000313" key="13">
    <source>
        <dbReference type="EMBL" id="GBG81159.1"/>
    </source>
</evidence>
<keyword evidence="2" id="KW-0813">Transport</keyword>
<evidence type="ECO:0000256" key="5">
    <source>
        <dbReference type="ARBA" id="ARBA00022958"/>
    </source>
</evidence>
<keyword evidence="5" id="KW-0630">Potassium</keyword>
<evidence type="ECO:0000259" key="12">
    <source>
        <dbReference type="Pfam" id="PF00999"/>
    </source>
</evidence>
<feature type="transmembrane region" description="Helical" evidence="11">
    <location>
        <begin position="21"/>
        <end position="38"/>
    </location>
</feature>
<comment type="similarity">
    <text evidence="9">Belongs to the monovalent cation:proton antiporter 2 (CPA2) transporter (TC 2.A.37) family. CHX (TC 2.A.37.4) subfamily.</text>
</comment>
<dbReference type="Proteomes" id="UP000265515">
    <property type="component" value="Unassembled WGS sequence"/>
</dbReference>
<reference evidence="13 14" key="1">
    <citation type="journal article" date="2018" name="Cell">
        <title>The Chara Genome: Secondary Complexity and Implications for Plant Terrestrialization.</title>
        <authorList>
            <person name="Nishiyama T."/>
            <person name="Sakayama H."/>
            <person name="Vries J.D."/>
            <person name="Buschmann H."/>
            <person name="Saint-Marcoux D."/>
            <person name="Ullrich K.K."/>
            <person name="Haas F.B."/>
            <person name="Vanderstraeten L."/>
            <person name="Becker D."/>
            <person name="Lang D."/>
            <person name="Vosolsobe S."/>
            <person name="Rombauts S."/>
            <person name="Wilhelmsson P.K.I."/>
            <person name="Janitza P."/>
            <person name="Kern R."/>
            <person name="Heyl A."/>
            <person name="Rumpler F."/>
            <person name="Villalobos L.I.A.C."/>
            <person name="Clay J.M."/>
            <person name="Skokan R."/>
            <person name="Toyoda A."/>
            <person name="Suzuki Y."/>
            <person name="Kagoshima H."/>
            <person name="Schijlen E."/>
            <person name="Tajeshwar N."/>
            <person name="Catarino B."/>
            <person name="Hetherington A.J."/>
            <person name="Saltykova A."/>
            <person name="Bonnot C."/>
            <person name="Breuninger H."/>
            <person name="Symeonidi A."/>
            <person name="Radhakrishnan G.V."/>
            <person name="Van Nieuwerburgh F."/>
            <person name="Deforce D."/>
            <person name="Chang C."/>
            <person name="Karol K.G."/>
            <person name="Hedrich R."/>
            <person name="Ulvskov P."/>
            <person name="Glockner G."/>
            <person name="Delwiche C.F."/>
            <person name="Petrasek J."/>
            <person name="Van de Peer Y."/>
            <person name="Friml J."/>
            <person name="Beilby M."/>
            <person name="Dolan L."/>
            <person name="Kohara Y."/>
            <person name="Sugano S."/>
            <person name="Fujiyama A."/>
            <person name="Delaux P.-M."/>
            <person name="Quint M."/>
            <person name="TheiBen G."/>
            <person name="Hagemann M."/>
            <person name="Harholt J."/>
            <person name="Dunand C."/>
            <person name="Zachgo S."/>
            <person name="Langdale J."/>
            <person name="Maumus F."/>
            <person name="Straeten D.V.D."/>
            <person name="Gould S.B."/>
            <person name="Rensing S.A."/>
        </authorList>
    </citation>
    <scope>NUCLEOTIDE SEQUENCE [LARGE SCALE GENOMIC DNA]</scope>
    <source>
        <strain evidence="13 14">S276</strain>
    </source>
</reference>
<keyword evidence="8 11" id="KW-0472">Membrane</keyword>
<dbReference type="OrthoDB" id="2687058at2759"/>
<keyword evidence="3" id="KW-0633">Potassium transport</keyword>
<feature type="transmembrane region" description="Helical" evidence="11">
    <location>
        <begin position="50"/>
        <end position="72"/>
    </location>
</feature>
<feature type="compositionally biased region" description="Basic and acidic residues" evidence="10">
    <location>
        <begin position="707"/>
        <end position="726"/>
    </location>
</feature>
<dbReference type="Pfam" id="PF00999">
    <property type="entry name" value="Na_H_Exchanger"/>
    <property type="match status" value="1"/>
</dbReference>
<dbReference type="Gramene" id="GBG81159">
    <property type="protein sequence ID" value="GBG81159"/>
    <property type="gene ID" value="CBR_g31835"/>
</dbReference>
<dbReference type="AlphaFoldDB" id="A0A388LFS8"/>
<name>A0A388LFS8_CHABU</name>
<accession>A0A388LFS8</accession>
<evidence type="ECO:0000256" key="11">
    <source>
        <dbReference type="SAM" id="Phobius"/>
    </source>
</evidence>
<dbReference type="PANTHER" id="PTHR32468:SF0">
    <property type="entry name" value="K(+)_H(+) ANTIPORTER 1"/>
    <property type="match status" value="1"/>
</dbReference>
<keyword evidence="14" id="KW-1185">Reference proteome</keyword>
<dbReference type="InterPro" id="IPR006153">
    <property type="entry name" value="Cation/H_exchanger_TM"/>
</dbReference>
<keyword evidence="7" id="KW-0406">Ion transport</keyword>
<dbReference type="InterPro" id="IPR038770">
    <property type="entry name" value="Na+/solute_symporter_sf"/>
</dbReference>
<feature type="transmembrane region" description="Helical" evidence="11">
    <location>
        <begin position="225"/>
        <end position="245"/>
    </location>
</feature>
<evidence type="ECO:0000256" key="8">
    <source>
        <dbReference type="ARBA" id="ARBA00023136"/>
    </source>
</evidence>
<feature type="transmembrane region" description="Helical" evidence="11">
    <location>
        <begin position="366"/>
        <end position="385"/>
    </location>
</feature>
<dbReference type="GO" id="GO:0006813">
    <property type="term" value="P:potassium ion transport"/>
    <property type="evidence" value="ECO:0007669"/>
    <property type="project" value="UniProtKB-KW"/>
</dbReference>
<evidence type="ECO:0000256" key="4">
    <source>
        <dbReference type="ARBA" id="ARBA00022692"/>
    </source>
</evidence>
<dbReference type="GO" id="GO:1902600">
    <property type="term" value="P:proton transmembrane transport"/>
    <property type="evidence" value="ECO:0007669"/>
    <property type="project" value="InterPro"/>
</dbReference>
<dbReference type="GO" id="GO:0016020">
    <property type="term" value="C:membrane"/>
    <property type="evidence" value="ECO:0007669"/>
    <property type="project" value="UniProtKB-SubCell"/>
</dbReference>
<feature type="region of interest" description="Disordered" evidence="10">
    <location>
        <begin position="647"/>
        <end position="682"/>
    </location>
</feature>
<comment type="subcellular location">
    <subcellularLocation>
        <location evidence="1">Membrane</location>
        <topology evidence="1">Multi-pass membrane protein</topology>
    </subcellularLocation>
</comment>
<dbReference type="PANTHER" id="PTHR32468">
    <property type="entry name" value="CATION/H + ANTIPORTER"/>
    <property type="match status" value="1"/>
</dbReference>
<evidence type="ECO:0000256" key="2">
    <source>
        <dbReference type="ARBA" id="ARBA00022448"/>
    </source>
</evidence>
<evidence type="ECO:0000256" key="10">
    <source>
        <dbReference type="SAM" id="MobiDB-lite"/>
    </source>
</evidence>
<proteinExistence type="inferred from homology"/>
<sequence length="907" mass="98424">MSIVLSRCIHILLRPLKQPMLLSEAASGLLLGPSFFGRVKAFHDLFFPQWSVLTLASVADLGVIFLVFLVGVRVDAAYLRSYGFTMACIAVAGLVLPFGANSIIAFMMHSVLGIKDTKVAAFVILMGITQSVTAFPFLSNILTERKLLGTTLGQIILPAAGLIDIVARWLLSWAIMLLNNVLNVNKVLFALPATIGFVIFMFAVIGPFVRFLSARSKDLDTVPDLWIGLTLVMVLGASLISNLLGMPATFGSFLFGLLLQDGTPLALSVAEKLETLIILSVPLFYVRIGLNFRIDMLDSAAIIAIFVANLIFVTLNKVISCGGIALLLGFGMRRSFVLGILMSSKGLMQLIVIQTCFLAKLINTRVYTMLVLTVLLSDFVVSPIVSRIYSESHRLELDLRFLTKQQINKSGRKDPFLNPSSRLSVLMWFDSGKIAPAMVGLMELCKGSNRSQLQVHVAYLFSLSAPCARPSPLMTVSLAELPTRYFRWRFFPLIYKAFGTPTEIKIHPSLSITIDNDLHWDILAVAAKKHADIVFLPFHNPQSALPGQVGEVRKTNKVILDLLRFSPCNIAISVRPRNQSAGSSMGVDPNAESSTGDFTICVLFFGGPDDRLALALAGRISAHKGTATHVIRFLPQTDTPGADDYFRANEELGSGGSRRLSLSSIWQDTTQQSRGRRPSLQKSMSAYGTELQRDNTALALWCQNKSAKRDSSTGDRESNNNEEQRMPLESQIVRDPLAAAVVAAANKDYDLVIVGRGHTTPSPILAATAYKRPSRTRLTLGKVANALFTAEPKARHIVVVQKGNVNRAAQAIEAAGFSGFAKGFNLASATAPELVSEQDDPIDTLEEMTPEATDLAEAPFLSDMPFFDQGSVAIYAPATGAPGVAADAPATGAGQKAAEQEGMMMFF</sequence>
<feature type="domain" description="Cation/H+ exchanger transmembrane" evidence="12">
    <location>
        <begin position="8"/>
        <end position="385"/>
    </location>
</feature>
<keyword evidence="4 11" id="KW-0812">Transmembrane</keyword>
<feature type="transmembrane region" description="Helical" evidence="11">
    <location>
        <begin position="155"/>
        <end position="175"/>
    </location>
</feature>
<feature type="transmembrane region" description="Helical" evidence="11">
    <location>
        <begin position="119"/>
        <end position="143"/>
    </location>
</feature>
<dbReference type="GO" id="GO:0015297">
    <property type="term" value="F:antiporter activity"/>
    <property type="evidence" value="ECO:0007669"/>
    <property type="project" value="InterPro"/>
</dbReference>
<dbReference type="EMBL" id="BFEA01000366">
    <property type="protein sequence ID" value="GBG81159.1"/>
    <property type="molecule type" value="Genomic_DNA"/>
</dbReference>
<dbReference type="InterPro" id="IPR050794">
    <property type="entry name" value="CPA2_transporter"/>
</dbReference>
<feature type="region of interest" description="Disordered" evidence="10">
    <location>
        <begin position="704"/>
        <end position="729"/>
    </location>
</feature>
<feature type="transmembrane region" description="Helical" evidence="11">
    <location>
        <begin position="187"/>
        <end position="213"/>
    </location>
</feature>
<feature type="transmembrane region" description="Helical" evidence="11">
    <location>
        <begin position="265"/>
        <end position="288"/>
    </location>
</feature>
<evidence type="ECO:0000256" key="6">
    <source>
        <dbReference type="ARBA" id="ARBA00022989"/>
    </source>
</evidence>
<evidence type="ECO:0000313" key="14">
    <source>
        <dbReference type="Proteomes" id="UP000265515"/>
    </source>
</evidence>
<gene>
    <name evidence="13" type="ORF">CBR_g31835</name>
</gene>
<keyword evidence="6 11" id="KW-1133">Transmembrane helix</keyword>
<organism evidence="13 14">
    <name type="scientific">Chara braunii</name>
    <name type="common">Braun's stonewort</name>
    <dbReference type="NCBI Taxonomy" id="69332"/>
    <lineage>
        <taxon>Eukaryota</taxon>
        <taxon>Viridiplantae</taxon>
        <taxon>Streptophyta</taxon>
        <taxon>Charophyceae</taxon>
        <taxon>Charales</taxon>
        <taxon>Characeae</taxon>
        <taxon>Chara</taxon>
    </lineage>
</organism>
<feature type="transmembrane region" description="Helical" evidence="11">
    <location>
        <begin position="300"/>
        <end position="330"/>
    </location>
</feature>
<evidence type="ECO:0000256" key="9">
    <source>
        <dbReference type="ARBA" id="ARBA00038341"/>
    </source>
</evidence>
<evidence type="ECO:0000256" key="7">
    <source>
        <dbReference type="ARBA" id="ARBA00023065"/>
    </source>
</evidence>
<feature type="transmembrane region" description="Helical" evidence="11">
    <location>
        <begin position="84"/>
        <end position="107"/>
    </location>
</feature>